<feature type="compositionally biased region" description="Low complexity" evidence="7">
    <location>
        <begin position="348"/>
        <end position="360"/>
    </location>
</feature>
<evidence type="ECO:0000256" key="3">
    <source>
        <dbReference type="ARBA" id="ARBA00023015"/>
    </source>
</evidence>
<feature type="compositionally biased region" description="Low complexity" evidence="7">
    <location>
        <begin position="8"/>
        <end position="20"/>
    </location>
</feature>
<dbReference type="InterPro" id="IPR017930">
    <property type="entry name" value="Myb_dom"/>
</dbReference>
<comment type="similarity">
    <text evidence="2">Belongs to the MYB-CC family.</text>
</comment>
<feature type="region of interest" description="Disordered" evidence="7">
    <location>
        <begin position="348"/>
        <end position="426"/>
    </location>
</feature>
<evidence type="ECO:0000256" key="7">
    <source>
        <dbReference type="SAM" id="MobiDB-lite"/>
    </source>
</evidence>
<reference evidence="9 10" key="1">
    <citation type="journal article" date="2023" name="Int. J. Mol. Sci.">
        <title>De Novo Assembly and Annotation of 11 Diverse Shrub Willow (Salix) Genomes Reveals Novel Gene Organization in Sex-Linked Regions.</title>
        <authorList>
            <person name="Hyden B."/>
            <person name="Feng K."/>
            <person name="Yates T.B."/>
            <person name="Jawdy S."/>
            <person name="Cereghino C."/>
            <person name="Smart L.B."/>
            <person name="Muchero W."/>
        </authorList>
    </citation>
    <scope>NUCLEOTIDE SEQUENCE [LARGE SCALE GENOMIC DNA]</scope>
    <source>
        <tissue evidence="9">Shoot tip</tissue>
    </source>
</reference>
<dbReference type="InterPro" id="IPR009057">
    <property type="entry name" value="Homeodomain-like_sf"/>
</dbReference>
<dbReference type="PANTHER" id="PTHR31499:SF80">
    <property type="entry name" value="HTH MYB-TYPE DOMAIN-CONTAINING PROTEIN"/>
    <property type="match status" value="1"/>
</dbReference>
<dbReference type="Proteomes" id="UP001162972">
    <property type="component" value="Chromosome 7"/>
</dbReference>
<dbReference type="AlphaFoldDB" id="A0AAD6P9D9"/>
<keyword evidence="3" id="KW-0805">Transcription regulation</keyword>
<dbReference type="GO" id="GO:0003700">
    <property type="term" value="F:DNA-binding transcription factor activity"/>
    <property type="evidence" value="ECO:0007669"/>
    <property type="project" value="InterPro"/>
</dbReference>
<evidence type="ECO:0000259" key="8">
    <source>
        <dbReference type="PROSITE" id="PS51294"/>
    </source>
</evidence>
<comment type="caution">
    <text evidence="9">The sequence shown here is derived from an EMBL/GenBank/DDBJ whole genome shotgun (WGS) entry which is preliminary data.</text>
</comment>
<dbReference type="FunFam" id="1.10.10.60:FF:000002">
    <property type="entry name" value="Myb family transcription factor"/>
    <property type="match status" value="1"/>
</dbReference>
<dbReference type="GO" id="GO:0003677">
    <property type="term" value="F:DNA binding"/>
    <property type="evidence" value="ECO:0007669"/>
    <property type="project" value="InterPro"/>
</dbReference>
<evidence type="ECO:0000256" key="1">
    <source>
        <dbReference type="ARBA" id="ARBA00004123"/>
    </source>
</evidence>
<dbReference type="NCBIfam" id="TIGR01557">
    <property type="entry name" value="myb_SHAQKYF"/>
    <property type="match status" value="1"/>
</dbReference>
<keyword evidence="5" id="KW-0804">Transcription</keyword>
<feature type="compositionally biased region" description="Basic and acidic residues" evidence="7">
    <location>
        <begin position="391"/>
        <end position="414"/>
    </location>
</feature>
<protein>
    <recommendedName>
        <fullName evidence="8">HTH myb-type domain-containing protein</fullName>
    </recommendedName>
</protein>
<evidence type="ECO:0000313" key="10">
    <source>
        <dbReference type="Proteomes" id="UP001162972"/>
    </source>
</evidence>
<dbReference type="EMBL" id="JAPFFJ010000009">
    <property type="protein sequence ID" value="KAJ6420328.1"/>
    <property type="molecule type" value="Genomic_DNA"/>
</dbReference>
<feature type="compositionally biased region" description="Acidic residues" evidence="7">
    <location>
        <begin position="415"/>
        <end position="426"/>
    </location>
</feature>
<dbReference type="PROSITE" id="PS51294">
    <property type="entry name" value="HTH_MYB"/>
    <property type="match status" value="1"/>
</dbReference>
<gene>
    <name evidence="9" type="ORF">OIU84_030275</name>
</gene>
<evidence type="ECO:0000256" key="4">
    <source>
        <dbReference type="ARBA" id="ARBA00023054"/>
    </source>
</evidence>
<dbReference type="InterPro" id="IPR025756">
    <property type="entry name" value="Myb_CC_LHEQLE"/>
</dbReference>
<feature type="domain" description="HTH myb-type" evidence="8">
    <location>
        <begin position="205"/>
        <end position="265"/>
    </location>
</feature>
<feature type="region of interest" description="Disordered" evidence="7">
    <location>
        <begin position="1"/>
        <end position="37"/>
    </location>
</feature>
<sequence length="426" mass="47250">MNHHAIASVTKSETSESSSPCPSPLIRTESLGSPSTMQLSTAQHQMLCLKFGPDSPLSPTSRVQDSKSTFQRSSVFCTSLYLSSSSSSETNRQLGNLPFLPHPPTYSHSVSATDSTKSPLLFSEDLSNQYDEDLSDAFMKDIFNLSGNASEGSFHGMNYTSDNLELTEQLDLQFLSDELDIAITDHGENPRLDEIYAIPSPGSSTAHKPRMRWTPELHERFVEAVSKLDGAEKATPKGVLKLMNIEGLTIYHVKSHLQKYRLAKYLPEKKEEKKTSCSEEKKATSINIEDVKKKGTIQITEALRMQMEVQKQLHEQLEVQRTLQLRIEEHARYLQKIIEQQNAGSALLSPKSLSSSANPPKDSELPPPSPSTVAESITDLSSPSSKHKHKATDSDNLEKQTSEKRIRLEEKSEAAAEDAVVEDPPV</sequence>
<dbReference type="SUPFAM" id="SSF46689">
    <property type="entry name" value="Homeodomain-like"/>
    <property type="match status" value="1"/>
</dbReference>
<name>A0AAD6P9D9_9ROSI</name>
<keyword evidence="4" id="KW-0175">Coiled coil</keyword>
<evidence type="ECO:0000256" key="6">
    <source>
        <dbReference type="ARBA" id="ARBA00023242"/>
    </source>
</evidence>
<feature type="compositionally biased region" description="Polar residues" evidence="7">
    <location>
        <begin position="372"/>
        <end position="384"/>
    </location>
</feature>
<dbReference type="InterPro" id="IPR001005">
    <property type="entry name" value="SANT/Myb"/>
</dbReference>
<dbReference type="Pfam" id="PF14379">
    <property type="entry name" value="Myb_CC_LHEQLE"/>
    <property type="match status" value="1"/>
</dbReference>
<evidence type="ECO:0000313" key="9">
    <source>
        <dbReference type="EMBL" id="KAJ6420328.1"/>
    </source>
</evidence>
<evidence type="ECO:0000256" key="5">
    <source>
        <dbReference type="ARBA" id="ARBA00023163"/>
    </source>
</evidence>
<dbReference type="GO" id="GO:0005634">
    <property type="term" value="C:nucleus"/>
    <property type="evidence" value="ECO:0007669"/>
    <property type="project" value="UniProtKB-SubCell"/>
</dbReference>
<dbReference type="Pfam" id="PF00249">
    <property type="entry name" value="Myb_DNA-binding"/>
    <property type="match status" value="1"/>
</dbReference>
<dbReference type="InterPro" id="IPR046955">
    <property type="entry name" value="PHR1-like"/>
</dbReference>
<keyword evidence="10" id="KW-1185">Reference proteome</keyword>
<dbReference type="PANTHER" id="PTHR31499">
    <property type="entry name" value="MYB FAMILY TRANSCRIPTION FACTOR PHL11"/>
    <property type="match status" value="1"/>
</dbReference>
<accession>A0AAD6P9D9</accession>
<proteinExistence type="inferred from homology"/>
<keyword evidence="6" id="KW-0539">Nucleus</keyword>
<comment type="subcellular location">
    <subcellularLocation>
        <location evidence="1">Nucleus</location>
    </subcellularLocation>
</comment>
<evidence type="ECO:0000256" key="2">
    <source>
        <dbReference type="ARBA" id="ARBA00006783"/>
    </source>
</evidence>
<dbReference type="InterPro" id="IPR006447">
    <property type="entry name" value="Myb_dom_plants"/>
</dbReference>
<organism evidence="9 10">
    <name type="scientific">Salix udensis</name>
    <dbReference type="NCBI Taxonomy" id="889485"/>
    <lineage>
        <taxon>Eukaryota</taxon>
        <taxon>Viridiplantae</taxon>
        <taxon>Streptophyta</taxon>
        <taxon>Embryophyta</taxon>
        <taxon>Tracheophyta</taxon>
        <taxon>Spermatophyta</taxon>
        <taxon>Magnoliopsida</taxon>
        <taxon>eudicotyledons</taxon>
        <taxon>Gunneridae</taxon>
        <taxon>Pentapetalae</taxon>
        <taxon>rosids</taxon>
        <taxon>fabids</taxon>
        <taxon>Malpighiales</taxon>
        <taxon>Salicaceae</taxon>
        <taxon>Saliceae</taxon>
        <taxon>Salix</taxon>
    </lineage>
</organism>
<dbReference type="Gene3D" id="1.10.10.60">
    <property type="entry name" value="Homeodomain-like"/>
    <property type="match status" value="1"/>
</dbReference>